<keyword evidence="1" id="KW-0732">Signal</keyword>
<reference evidence="2 3" key="1">
    <citation type="submission" date="2020-04" db="EMBL/GenBank/DDBJ databases">
        <title>Draft Genome Sequence of Streptomyces morookaense DSM 40503, an 8-azaguanine-producing strain.</title>
        <authorList>
            <person name="Qi J."/>
            <person name="Gao J.-M."/>
        </authorList>
    </citation>
    <scope>NUCLEOTIDE SEQUENCE [LARGE SCALE GENOMIC DNA]</scope>
    <source>
        <strain evidence="2 3">DSM 40503</strain>
    </source>
</reference>
<dbReference type="RefSeq" id="WP_171082659.1">
    <property type="nucleotide sequence ID" value="NZ_BNBU01000012.1"/>
</dbReference>
<protein>
    <recommendedName>
        <fullName evidence="4">Secreted protein</fullName>
    </recommendedName>
</protein>
<feature type="chain" id="PRO_5031572638" description="Secreted protein" evidence="1">
    <location>
        <begin position="32"/>
        <end position="107"/>
    </location>
</feature>
<evidence type="ECO:0000256" key="1">
    <source>
        <dbReference type="SAM" id="SignalP"/>
    </source>
</evidence>
<name>A0A7Y7B624_STRMO</name>
<evidence type="ECO:0000313" key="2">
    <source>
        <dbReference type="EMBL" id="NVK79540.1"/>
    </source>
</evidence>
<evidence type="ECO:0000313" key="3">
    <source>
        <dbReference type="Proteomes" id="UP000587462"/>
    </source>
</evidence>
<feature type="signal peptide" evidence="1">
    <location>
        <begin position="1"/>
        <end position="31"/>
    </location>
</feature>
<dbReference type="EMBL" id="JABBXF010000039">
    <property type="protein sequence ID" value="NVK79540.1"/>
    <property type="molecule type" value="Genomic_DNA"/>
</dbReference>
<keyword evidence="3" id="KW-1185">Reference proteome</keyword>
<gene>
    <name evidence="2" type="ORF">HG542_17955</name>
</gene>
<proteinExistence type="predicted"/>
<dbReference type="Proteomes" id="UP000587462">
    <property type="component" value="Unassembled WGS sequence"/>
</dbReference>
<sequence>MSIRMPVRARAVRPAVVAAVLVAFSALGASASAVVPTDTDFRSCYNGKGRLGVIKGGLQTQPYYTLVCKGGVFDGQTVVFADGDDFTLVDSVDGAAGFTGLDGFGKA</sequence>
<evidence type="ECO:0008006" key="4">
    <source>
        <dbReference type="Google" id="ProtNLM"/>
    </source>
</evidence>
<dbReference type="AlphaFoldDB" id="A0A7Y7B624"/>
<accession>A0A7Y7B624</accession>
<organism evidence="2 3">
    <name type="scientific">Streptomyces morookaense</name>
    <name type="common">Streptoverticillium morookaense</name>
    <dbReference type="NCBI Taxonomy" id="1970"/>
    <lineage>
        <taxon>Bacteria</taxon>
        <taxon>Bacillati</taxon>
        <taxon>Actinomycetota</taxon>
        <taxon>Actinomycetes</taxon>
        <taxon>Kitasatosporales</taxon>
        <taxon>Streptomycetaceae</taxon>
        <taxon>Streptomyces</taxon>
    </lineage>
</organism>
<comment type="caution">
    <text evidence="2">The sequence shown here is derived from an EMBL/GenBank/DDBJ whole genome shotgun (WGS) entry which is preliminary data.</text>
</comment>